<organism evidence="9 10">
    <name type="scientific">Periconia digitata</name>
    <dbReference type="NCBI Taxonomy" id="1303443"/>
    <lineage>
        <taxon>Eukaryota</taxon>
        <taxon>Fungi</taxon>
        <taxon>Dikarya</taxon>
        <taxon>Ascomycota</taxon>
        <taxon>Pezizomycotina</taxon>
        <taxon>Dothideomycetes</taxon>
        <taxon>Pleosporomycetidae</taxon>
        <taxon>Pleosporales</taxon>
        <taxon>Massarineae</taxon>
        <taxon>Periconiaceae</taxon>
        <taxon>Periconia</taxon>
    </lineage>
</organism>
<comment type="subcellular location">
    <subcellularLocation>
        <location evidence="1">Membrane</location>
        <topology evidence="1">Multi-pass membrane protein</topology>
    </subcellularLocation>
</comment>
<feature type="transmembrane region" description="Helical" evidence="7">
    <location>
        <begin position="163"/>
        <end position="187"/>
    </location>
</feature>
<evidence type="ECO:0000256" key="1">
    <source>
        <dbReference type="ARBA" id="ARBA00004141"/>
    </source>
</evidence>
<evidence type="ECO:0000259" key="8">
    <source>
        <dbReference type="Pfam" id="PF20684"/>
    </source>
</evidence>
<accession>A0A9W4UK27</accession>
<keyword evidence="4 7" id="KW-0472">Membrane</keyword>
<evidence type="ECO:0000313" key="10">
    <source>
        <dbReference type="Proteomes" id="UP001152607"/>
    </source>
</evidence>
<dbReference type="OrthoDB" id="5393606at2759"/>
<proteinExistence type="inferred from homology"/>
<feature type="transmembrane region" description="Helical" evidence="7">
    <location>
        <begin position="121"/>
        <end position="142"/>
    </location>
</feature>
<keyword evidence="2 7" id="KW-0812">Transmembrane</keyword>
<feature type="transmembrane region" description="Helical" evidence="7">
    <location>
        <begin position="287"/>
        <end position="309"/>
    </location>
</feature>
<evidence type="ECO:0000256" key="6">
    <source>
        <dbReference type="SAM" id="MobiDB-lite"/>
    </source>
</evidence>
<dbReference type="PANTHER" id="PTHR33048">
    <property type="entry name" value="PTH11-LIKE INTEGRAL MEMBRANE PROTEIN (AFU_ORTHOLOGUE AFUA_5G11245)"/>
    <property type="match status" value="1"/>
</dbReference>
<dbReference type="Pfam" id="PF20684">
    <property type="entry name" value="Fung_rhodopsin"/>
    <property type="match status" value="1"/>
</dbReference>
<evidence type="ECO:0000256" key="3">
    <source>
        <dbReference type="ARBA" id="ARBA00022989"/>
    </source>
</evidence>
<feature type="transmembrane region" description="Helical" evidence="7">
    <location>
        <begin position="38"/>
        <end position="61"/>
    </location>
</feature>
<dbReference type="EMBL" id="CAOQHR010000006">
    <property type="protein sequence ID" value="CAI6336764.1"/>
    <property type="molecule type" value="Genomic_DNA"/>
</dbReference>
<keyword evidence="3 7" id="KW-1133">Transmembrane helix</keyword>
<comment type="caution">
    <text evidence="9">The sequence shown here is derived from an EMBL/GenBank/DDBJ whole genome shotgun (WGS) entry which is preliminary data.</text>
</comment>
<feature type="domain" description="Rhodopsin" evidence="8">
    <location>
        <begin position="57"/>
        <end position="309"/>
    </location>
</feature>
<evidence type="ECO:0000256" key="7">
    <source>
        <dbReference type="SAM" id="Phobius"/>
    </source>
</evidence>
<feature type="transmembrane region" description="Helical" evidence="7">
    <location>
        <begin position="73"/>
        <end position="92"/>
    </location>
</feature>
<dbReference type="PANTHER" id="PTHR33048:SF157">
    <property type="entry name" value="INTEGRAL MEMBRANE PROTEIN"/>
    <property type="match status" value="1"/>
</dbReference>
<dbReference type="AlphaFoldDB" id="A0A9W4UK27"/>
<protein>
    <recommendedName>
        <fullName evidence="8">Rhodopsin domain-containing protein</fullName>
    </recommendedName>
</protein>
<feature type="transmembrane region" description="Helical" evidence="7">
    <location>
        <begin position="207"/>
        <end position="231"/>
    </location>
</feature>
<sequence length="360" mass="40008">MLLTGRAPRLTLRCLALNSPILSSISRMAYYLGVPSPATIIGTLTSLLILDILAVALRFVVRKSRKQRLQADDWLTIPALIVTIGMSTNLFWGVRTRKLGYPIHTTLDNMAPGVPTRKHDYAAVTLAPAALSLIKASCLCLYRRHFVVDKTNPRDLRNLFFAFSITVISLWGASLTLTYVFACGVRWELISAPPWETYGHCIDPMKLGYFFMYSDFVTDVLVVIIPIPFVWRMRLSWRTKCAVLCVFLLGAFTTVCSLLRMLFMLWSFEVGIDPTLDEGLMTTVADYWFTVEAHVGLLAACLPTLPGLFKGTKLGSSFKSWWSSSTGASRGLKSGKSGGIPGIDSEKSVAFINEDILRED</sequence>
<dbReference type="InterPro" id="IPR052337">
    <property type="entry name" value="SAT4-like"/>
</dbReference>
<dbReference type="Proteomes" id="UP001152607">
    <property type="component" value="Unassembled WGS sequence"/>
</dbReference>
<name>A0A9W4UK27_9PLEO</name>
<evidence type="ECO:0000256" key="2">
    <source>
        <dbReference type="ARBA" id="ARBA00022692"/>
    </source>
</evidence>
<evidence type="ECO:0000313" key="9">
    <source>
        <dbReference type="EMBL" id="CAI6336764.1"/>
    </source>
</evidence>
<dbReference type="GO" id="GO:0016020">
    <property type="term" value="C:membrane"/>
    <property type="evidence" value="ECO:0007669"/>
    <property type="project" value="UniProtKB-SubCell"/>
</dbReference>
<evidence type="ECO:0000256" key="4">
    <source>
        <dbReference type="ARBA" id="ARBA00023136"/>
    </source>
</evidence>
<keyword evidence="10" id="KW-1185">Reference proteome</keyword>
<evidence type="ECO:0000256" key="5">
    <source>
        <dbReference type="ARBA" id="ARBA00038359"/>
    </source>
</evidence>
<gene>
    <name evidence="9" type="ORF">PDIGIT_LOCUS9870</name>
</gene>
<feature type="transmembrane region" description="Helical" evidence="7">
    <location>
        <begin position="243"/>
        <end position="267"/>
    </location>
</feature>
<reference evidence="9" key="1">
    <citation type="submission" date="2023-01" db="EMBL/GenBank/DDBJ databases">
        <authorList>
            <person name="Van Ghelder C."/>
            <person name="Rancurel C."/>
        </authorList>
    </citation>
    <scope>NUCLEOTIDE SEQUENCE</scope>
    <source>
        <strain evidence="9">CNCM I-4278</strain>
    </source>
</reference>
<comment type="similarity">
    <text evidence="5">Belongs to the SAT4 family.</text>
</comment>
<dbReference type="InterPro" id="IPR049326">
    <property type="entry name" value="Rhodopsin_dom_fungi"/>
</dbReference>
<feature type="region of interest" description="Disordered" evidence="6">
    <location>
        <begin position="321"/>
        <end position="340"/>
    </location>
</feature>